<gene>
    <name evidence="2" type="ORF">LY79DRAFT_367191</name>
</gene>
<sequence>MLRGRSGVSHTHSLSLCRVYSGGGGVVPRRQGAWLRGRGTRNRNKNKERKKDRRKETGQACASKREPWVSHKALRQLRRRGRMYRFAVRCTHGRLASIISASSISSVPERREPLPLLPNPAAWGTNEWCPGFSSAIQKMPPPLPGVFCLLPVPLCWIVYRYVRTSCPQSYPSLVCLGGPCARALEVRVVAVASPLEKTKIRKRGRSAVVDLGLHGRGSGRGRDVSKCNCNCNCNYILNLPTWKPGLVQLLLHYSICRRLLSESPGQSMYLSQLPLILALQPYNWLLIGHAPLLSSLKTDDRTISPSRDENFHLALVPQTPAAPRSPPNAPRVPGRRS</sequence>
<reference evidence="2" key="1">
    <citation type="submission" date="2021-06" db="EMBL/GenBank/DDBJ databases">
        <title>Comparative genomics, transcriptomics and evolutionary studies reveal genomic signatures of adaptation to plant cell wall in hemibiotrophic fungi.</title>
        <authorList>
            <consortium name="DOE Joint Genome Institute"/>
            <person name="Baroncelli R."/>
            <person name="Diaz J.F."/>
            <person name="Benocci T."/>
            <person name="Peng M."/>
            <person name="Battaglia E."/>
            <person name="Haridas S."/>
            <person name="Andreopoulos W."/>
            <person name="Labutti K."/>
            <person name="Pangilinan J."/>
            <person name="Floch G.L."/>
            <person name="Makela M.R."/>
            <person name="Henrissat B."/>
            <person name="Grigoriev I.V."/>
            <person name="Crouch J.A."/>
            <person name="De Vries R.P."/>
            <person name="Sukno S.A."/>
            <person name="Thon M.R."/>
        </authorList>
    </citation>
    <scope>NUCLEOTIDE SEQUENCE</scope>
    <source>
        <strain evidence="2">CBS 125086</strain>
    </source>
</reference>
<name>A0AAD8PQM4_9PEZI</name>
<evidence type="ECO:0000313" key="3">
    <source>
        <dbReference type="Proteomes" id="UP001230504"/>
    </source>
</evidence>
<dbReference type="AlphaFoldDB" id="A0AAD8PQM4"/>
<organism evidence="2 3">
    <name type="scientific">Colletotrichum navitas</name>
    <dbReference type="NCBI Taxonomy" id="681940"/>
    <lineage>
        <taxon>Eukaryota</taxon>
        <taxon>Fungi</taxon>
        <taxon>Dikarya</taxon>
        <taxon>Ascomycota</taxon>
        <taxon>Pezizomycotina</taxon>
        <taxon>Sordariomycetes</taxon>
        <taxon>Hypocreomycetidae</taxon>
        <taxon>Glomerellales</taxon>
        <taxon>Glomerellaceae</taxon>
        <taxon>Colletotrichum</taxon>
        <taxon>Colletotrichum graminicola species complex</taxon>
    </lineage>
</organism>
<evidence type="ECO:0000256" key="1">
    <source>
        <dbReference type="SAM" id="MobiDB-lite"/>
    </source>
</evidence>
<dbReference type="Proteomes" id="UP001230504">
    <property type="component" value="Unassembled WGS sequence"/>
</dbReference>
<dbReference type="EMBL" id="JAHLJV010000075">
    <property type="protein sequence ID" value="KAK1574471.1"/>
    <property type="molecule type" value="Genomic_DNA"/>
</dbReference>
<accession>A0AAD8PQM4</accession>
<proteinExistence type="predicted"/>
<protein>
    <submittedName>
        <fullName evidence="2">Uncharacterized protein</fullName>
    </submittedName>
</protein>
<feature type="compositionally biased region" description="Basic residues" evidence="1">
    <location>
        <begin position="38"/>
        <end position="53"/>
    </location>
</feature>
<feature type="region of interest" description="Disordered" evidence="1">
    <location>
        <begin position="30"/>
        <end position="62"/>
    </location>
</feature>
<feature type="region of interest" description="Disordered" evidence="1">
    <location>
        <begin position="315"/>
        <end position="337"/>
    </location>
</feature>
<dbReference type="RefSeq" id="XP_060409993.1">
    <property type="nucleotide sequence ID" value="XM_060552794.1"/>
</dbReference>
<dbReference type="GeneID" id="85437034"/>
<comment type="caution">
    <text evidence="2">The sequence shown here is derived from an EMBL/GenBank/DDBJ whole genome shotgun (WGS) entry which is preliminary data.</text>
</comment>
<keyword evidence="3" id="KW-1185">Reference proteome</keyword>
<evidence type="ECO:0000313" key="2">
    <source>
        <dbReference type="EMBL" id="KAK1574471.1"/>
    </source>
</evidence>